<feature type="compositionally biased region" description="Basic and acidic residues" evidence="1">
    <location>
        <begin position="322"/>
        <end position="339"/>
    </location>
</feature>
<proteinExistence type="predicted"/>
<feature type="region of interest" description="Disordered" evidence="1">
    <location>
        <begin position="156"/>
        <end position="183"/>
    </location>
</feature>
<feature type="compositionally biased region" description="Basic and acidic residues" evidence="1">
    <location>
        <begin position="233"/>
        <end position="253"/>
    </location>
</feature>
<protein>
    <submittedName>
        <fullName evidence="2">Uncharacterized protein</fullName>
    </submittedName>
</protein>
<organism evidence="2 3">
    <name type="scientific">Plenodomus tracheiphilus IPT5</name>
    <dbReference type="NCBI Taxonomy" id="1408161"/>
    <lineage>
        <taxon>Eukaryota</taxon>
        <taxon>Fungi</taxon>
        <taxon>Dikarya</taxon>
        <taxon>Ascomycota</taxon>
        <taxon>Pezizomycotina</taxon>
        <taxon>Dothideomycetes</taxon>
        <taxon>Pleosporomycetidae</taxon>
        <taxon>Pleosporales</taxon>
        <taxon>Pleosporineae</taxon>
        <taxon>Leptosphaeriaceae</taxon>
        <taxon>Plenodomus</taxon>
    </lineage>
</organism>
<feature type="region of interest" description="Disordered" evidence="1">
    <location>
        <begin position="233"/>
        <end position="269"/>
    </location>
</feature>
<sequence length="499" mass="54566">YQSLPRCRSSRTSRQRSPPAHWQVTLPYKSPRFSHLLSPSCHTLRTHLTATMAQNNNPKQDTDLGRAAKHRRQGDQFCSDPSKYDFLEAMSPITPLWNSSNGAIYTIPAMPPSDPDHEFADIFSGSLFLSNTPRIAPLSPIRPHASIVPVSSFANDAVQPPREPRAMRLSRGRASRLDSETATRREPDFVPYFEPEDVRNSKDLGRATTLNGVKETMRSILTSKDGNEKLWVDETKETSPDLPEEASKTDAKAKSKSGTAALKREPASPVRTAHVGIRPMTAVTEGPATLTFIEKSNSQPKGHVRTSSVTLAKVRQLRAEKLQKTPEDELPIKHVRFADPMDSTKTATSPLKSCLRKSEVATQSAGQSAALASDRTAGLSAAVEDTSVSPELPPSPSGSWSEDMSAAPMSLNLNKIKAAKHQQKIPSSDNIVADIQEAINTEIEKPANDAVHAKKASANSSLESVASVGSSEFESVAMPLWDEAEKNGGQKKKWYNFRK</sequence>
<dbReference type="OrthoDB" id="10603032at2759"/>
<feature type="region of interest" description="Disordered" evidence="1">
    <location>
        <begin position="1"/>
        <end position="20"/>
    </location>
</feature>
<evidence type="ECO:0000256" key="1">
    <source>
        <dbReference type="SAM" id="MobiDB-lite"/>
    </source>
</evidence>
<evidence type="ECO:0000313" key="2">
    <source>
        <dbReference type="EMBL" id="KAF2855216.1"/>
    </source>
</evidence>
<name>A0A6A7BI80_9PLEO</name>
<feature type="region of interest" description="Disordered" evidence="1">
    <location>
        <begin position="322"/>
        <end position="405"/>
    </location>
</feature>
<dbReference type="Proteomes" id="UP000799423">
    <property type="component" value="Unassembled WGS sequence"/>
</dbReference>
<keyword evidence="3" id="KW-1185">Reference proteome</keyword>
<feature type="region of interest" description="Disordered" evidence="1">
    <location>
        <begin position="54"/>
        <end position="77"/>
    </location>
</feature>
<reference evidence="2" key="1">
    <citation type="submission" date="2020-01" db="EMBL/GenBank/DDBJ databases">
        <authorList>
            <consortium name="DOE Joint Genome Institute"/>
            <person name="Haridas S."/>
            <person name="Albert R."/>
            <person name="Binder M."/>
            <person name="Bloem J."/>
            <person name="Labutti K."/>
            <person name="Salamov A."/>
            <person name="Andreopoulos B."/>
            <person name="Baker S.E."/>
            <person name="Barry K."/>
            <person name="Bills G."/>
            <person name="Bluhm B.H."/>
            <person name="Cannon C."/>
            <person name="Castanera R."/>
            <person name="Culley D.E."/>
            <person name="Daum C."/>
            <person name="Ezra D."/>
            <person name="Gonzalez J.B."/>
            <person name="Henrissat B."/>
            <person name="Kuo A."/>
            <person name="Liang C."/>
            <person name="Lipzen A."/>
            <person name="Lutzoni F."/>
            <person name="Magnuson J."/>
            <person name="Mondo S."/>
            <person name="Nolan M."/>
            <person name="Ohm R."/>
            <person name="Pangilinan J."/>
            <person name="Park H.-J."/>
            <person name="Ramirez L."/>
            <person name="Alfaro M."/>
            <person name="Sun H."/>
            <person name="Tritt A."/>
            <person name="Yoshinaga Y."/>
            <person name="Zwiers L.-H."/>
            <person name="Turgeon B.G."/>
            <person name="Goodwin S.B."/>
            <person name="Spatafora J.W."/>
            <person name="Crous P.W."/>
            <person name="Grigoriev I.V."/>
        </authorList>
    </citation>
    <scope>NUCLEOTIDE SEQUENCE</scope>
    <source>
        <strain evidence="2">IPT5</strain>
    </source>
</reference>
<feature type="non-terminal residue" evidence="2">
    <location>
        <position position="1"/>
    </location>
</feature>
<dbReference type="EMBL" id="MU006291">
    <property type="protein sequence ID" value="KAF2855216.1"/>
    <property type="molecule type" value="Genomic_DNA"/>
</dbReference>
<accession>A0A6A7BI80</accession>
<gene>
    <name evidence="2" type="ORF">T440DRAFT_206298</name>
</gene>
<evidence type="ECO:0000313" key="3">
    <source>
        <dbReference type="Proteomes" id="UP000799423"/>
    </source>
</evidence>
<dbReference type="AlphaFoldDB" id="A0A6A7BI80"/>